<dbReference type="InterPro" id="IPR024079">
    <property type="entry name" value="MetalloPept_cat_dom_sf"/>
</dbReference>
<dbReference type="Pfam" id="PF00413">
    <property type="entry name" value="Peptidase_M10"/>
    <property type="match status" value="1"/>
</dbReference>
<evidence type="ECO:0000256" key="3">
    <source>
        <dbReference type="ARBA" id="ARBA00022801"/>
    </source>
</evidence>
<dbReference type="InterPro" id="IPR001818">
    <property type="entry name" value="Pept_M10_metallopeptidase"/>
</dbReference>
<evidence type="ECO:0000259" key="5">
    <source>
        <dbReference type="Pfam" id="PF00413"/>
    </source>
</evidence>
<organism evidence="6 7">
    <name type="scientific">Candidatus Nitrosymbiomonas proteolyticus</name>
    <dbReference type="NCBI Taxonomy" id="2608984"/>
    <lineage>
        <taxon>Bacteria</taxon>
        <taxon>Bacillati</taxon>
        <taxon>Armatimonadota</taxon>
        <taxon>Armatimonadota incertae sedis</taxon>
        <taxon>Candidatus Nitrosymbiomonas</taxon>
    </lineage>
</organism>
<evidence type="ECO:0000313" key="7">
    <source>
        <dbReference type="Proteomes" id="UP000662873"/>
    </source>
</evidence>
<dbReference type="GO" id="GO:0004222">
    <property type="term" value="F:metalloendopeptidase activity"/>
    <property type="evidence" value="ECO:0007669"/>
    <property type="project" value="InterPro"/>
</dbReference>
<evidence type="ECO:0000256" key="1">
    <source>
        <dbReference type="ARBA" id="ARBA00022670"/>
    </source>
</evidence>
<dbReference type="GO" id="GO:0031012">
    <property type="term" value="C:extracellular matrix"/>
    <property type="evidence" value="ECO:0007669"/>
    <property type="project" value="InterPro"/>
</dbReference>
<keyword evidence="1" id="KW-0645">Protease</keyword>
<evidence type="ECO:0000313" key="6">
    <source>
        <dbReference type="EMBL" id="BBO23081.1"/>
    </source>
</evidence>
<dbReference type="GO" id="GO:0006508">
    <property type="term" value="P:proteolysis"/>
    <property type="evidence" value="ECO:0007669"/>
    <property type="project" value="UniProtKB-KW"/>
</dbReference>
<name>A0A809S8P0_9BACT</name>
<dbReference type="EMBL" id="AP021858">
    <property type="protein sequence ID" value="BBO23081.1"/>
    <property type="molecule type" value="Genomic_DNA"/>
</dbReference>
<proteinExistence type="predicted"/>
<keyword evidence="2" id="KW-0479">Metal-binding</keyword>
<evidence type="ECO:0000256" key="4">
    <source>
        <dbReference type="ARBA" id="ARBA00022833"/>
    </source>
</evidence>
<dbReference type="GO" id="GO:0008270">
    <property type="term" value="F:zinc ion binding"/>
    <property type="evidence" value="ECO:0007669"/>
    <property type="project" value="InterPro"/>
</dbReference>
<evidence type="ECO:0000256" key="2">
    <source>
        <dbReference type="ARBA" id="ARBA00022723"/>
    </source>
</evidence>
<accession>A0A809S8P0</accession>
<dbReference type="SUPFAM" id="SSF55486">
    <property type="entry name" value="Metalloproteases ('zincins'), catalytic domain"/>
    <property type="match status" value="1"/>
</dbReference>
<dbReference type="AlphaFoldDB" id="A0A809S8P0"/>
<dbReference type="Gene3D" id="3.40.390.10">
    <property type="entry name" value="Collagenase (Catalytic Domain)"/>
    <property type="match status" value="1"/>
</dbReference>
<dbReference type="KEGG" id="npy:NPRO_06760"/>
<keyword evidence="4" id="KW-0862">Zinc</keyword>
<gene>
    <name evidence="6" type="ORF">NPRO_06760</name>
</gene>
<keyword evidence="3" id="KW-0378">Hydrolase</keyword>
<feature type="domain" description="Peptidase M10 metallopeptidase" evidence="5">
    <location>
        <begin position="73"/>
        <end position="223"/>
    </location>
</feature>
<reference evidence="6" key="1">
    <citation type="journal article" name="DNA Res.">
        <title>The physiological potential of anammox bacteria as revealed by their core genome structure.</title>
        <authorList>
            <person name="Okubo T."/>
            <person name="Toyoda A."/>
            <person name="Fukuhara K."/>
            <person name="Uchiyama I."/>
            <person name="Harigaya Y."/>
            <person name="Kuroiwa M."/>
            <person name="Suzuki T."/>
            <person name="Murakami Y."/>
            <person name="Suwa Y."/>
            <person name="Takami H."/>
        </authorList>
    </citation>
    <scope>NUCLEOTIDE SEQUENCE</scope>
    <source>
        <strain evidence="6">317325-2</strain>
    </source>
</reference>
<dbReference type="Proteomes" id="UP000662873">
    <property type="component" value="Chromosome"/>
</dbReference>
<protein>
    <submittedName>
        <fullName evidence="6">Matrixin</fullName>
    </submittedName>
</protein>
<sequence>MLDPRGKMRKLKISSIVCCLSLVSAGVARDSAPEWSRVASDVASYLALAVQNLESGQWQRANAYCESILLGDEITYCVIVRSDQPQAASRAIEATQMGLAVWEQALRREVRFVRTEDLRTADIALIFQPRVLSGGRQIAGKIRWQRRVVERNGGYSPTFTADAHLSLMDPNSRALSSRALAHSIAHEVGHALGLEESNSAQGVMGPISPQGTGLFVSADDLRVLLELRQRAAEIQQQSLWSGFEPFGGYKPASEAL</sequence>